<feature type="compositionally biased region" description="Polar residues" evidence="3">
    <location>
        <begin position="176"/>
        <end position="191"/>
    </location>
</feature>
<feature type="region of interest" description="Disordered" evidence="3">
    <location>
        <begin position="169"/>
        <end position="191"/>
    </location>
</feature>
<accession>A0A3B0UWB0</accession>
<organism evidence="5">
    <name type="scientific">hydrothermal vent metagenome</name>
    <dbReference type="NCBI Taxonomy" id="652676"/>
    <lineage>
        <taxon>unclassified sequences</taxon>
        <taxon>metagenomes</taxon>
        <taxon>ecological metagenomes</taxon>
    </lineage>
</organism>
<evidence type="ECO:0000256" key="1">
    <source>
        <dbReference type="ARBA" id="ARBA00007118"/>
    </source>
</evidence>
<protein>
    <submittedName>
        <fullName evidence="5">Nitroreductase family protein</fullName>
    </submittedName>
</protein>
<dbReference type="AlphaFoldDB" id="A0A3B0UWB0"/>
<dbReference type="InterPro" id="IPR029479">
    <property type="entry name" value="Nitroreductase"/>
</dbReference>
<dbReference type="PANTHER" id="PTHR43673:SF10">
    <property type="entry name" value="NADH DEHYDROGENASE_NAD(P)H NITROREDUCTASE XCC3605-RELATED"/>
    <property type="match status" value="1"/>
</dbReference>
<sequence>MTFQELISKRQSVRRYQDKPVERGKLELLIDAVRISPSACNSQPWKLIIVDGPELKGQIAKATFSKTMAFNRFTVEAPVIAVFVIEKPKLVAQIGGSLKNREFPLIDIGIAAGLFCLQATELGLGTCMIGWFNEKKVKKLLNIPPKKRIGLLISVGYEPIDYKQRQKIRKNKEEMSSFNSYTRQPPNLNNS</sequence>
<proteinExistence type="inferred from homology"/>
<gene>
    <name evidence="5" type="ORF">MNBD_BACTEROID01-2708</name>
</gene>
<evidence type="ECO:0000259" key="4">
    <source>
        <dbReference type="Pfam" id="PF00881"/>
    </source>
</evidence>
<keyword evidence="2" id="KW-0560">Oxidoreductase</keyword>
<dbReference type="EMBL" id="UOEP01000204">
    <property type="protein sequence ID" value="VAW24036.1"/>
    <property type="molecule type" value="Genomic_DNA"/>
</dbReference>
<evidence type="ECO:0000256" key="3">
    <source>
        <dbReference type="SAM" id="MobiDB-lite"/>
    </source>
</evidence>
<reference evidence="5" key="1">
    <citation type="submission" date="2018-06" db="EMBL/GenBank/DDBJ databases">
        <authorList>
            <person name="Zhirakovskaya E."/>
        </authorList>
    </citation>
    <scope>NUCLEOTIDE SEQUENCE</scope>
</reference>
<dbReference type="Pfam" id="PF00881">
    <property type="entry name" value="Nitroreductase"/>
    <property type="match status" value="1"/>
</dbReference>
<name>A0A3B0UWB0_9ZZZZ</name>
<dbReference type="SUPFAM" id="SSF55469">
    <property type="entry name" value="FMN-dependent nitroreductase-like"/>
    <property type="match status" value="1"/>
</dbReference>
<dbReference type="InterPro" id="IPR000415">
    <property type="entry name" value="Nitroreductase-like"/>
</dbReference>
<feature type="domain" description="Nitroreductase" evidence="4">
    <location>
        <begin position="7"/>
        <end position="157"/>
    </location>
</feature>
<dbReference type="Gene3D" id="3.40.109.10">
    <property type="entry name" value="NADH Oxidase"/>
    <property type="match status" value="1"/>
</dbReference>
<dbReference type="PANTHER" id="PTHR43673">
    <property type="entry name" value="NAD(P)H NITROREDUCTASE YDGI-RELATED"/>
    <property type="match status" value="1"/>
</dbReference>
<evidence type="ECO:0000313" key="5">
    <source>
        <dbReference type="EMBL" id="VAW24036.1"/>
    </source>
</evidence>
<comment type="similarity">
    <text evidence="1">Belongs to the nitroreductase family.</text>
</comment>
<dbReference type="GO" id="GO:0016491">
    <property type="term" value="F:oxidoreductase activity"/>
    <property type="evidence" value="ECO:0007669"/>
    <property type="project" value="UniProtKB-KW"/>
</dbReference>
<evidence type="ECO:0000256" key="2">
    <source>
        <dbReference type="ARBA" id="ARBA00023002"/>
    </source>
</evidence>